<dbReference type="Proteomes" id="UP000663868">
    <property type="component" value="Unassembled WGS sequence"/>
</dbReference>
<organism evidence="1 2">
    <name type="scientific">Adineta steineri</name>
    <dbReference type="NCBI Taxonomy" id="433720"/>
    <lineage>
        <taxon>Eukaryota</taxon>
        <taxon>Metazoa</taxon>
        <taxon>Spiralia</taxon>
        <taxon>Gnathifera</taxon>
        <taxon>Rotifera</taxon>
        <taxon>Eurotatoria</taxon>
        <taxon>Bdelloidea</taxon>
        <taxon>Adinetida</taxon>
        <taxon>Adinetidae</taxon>
        <taxon>Adineta</taxon>
    </lineage>
</organism>
<gene>
    <name evidence="1" type="ORF">KXQ929_LOCUS52023</name>
</gene>
<reference evidence="1" key="1">
    <citation type="submission" date="2021-02" db="EMBL/GenBank/DDBJ databases">
        <authorList>
            <person name="Nowell W R."/>
        </authorList>
    </citation>
    <scope>NUCLEOTIDE SEQUENCE</scope>
</reference>
<evidence type="ECO:0000313" key="2">
    <source>
        <dbReference type="Proteomes" id="UP000663868"/>
    </source>
</evidence>
<dbReference type="SUPFAM" id="SSF48452">
    <property type="entry name" value="TPR-like"/>
    <property type="match status" value="1"/>
</dbReference>
<evidence type="ECO:0000313" key="1">
    <source>
        <dbReference type="EMBL" id="CAF4418267.1"/>
    </source>
</evidence>
<feature type="non-terminal residue" evidence="1">
    <location>
        <position position="1"/>
    </location>
</feature>
<sequence length="127" mass="14644">WINALKLLEDNTGGVEKFNEGQLVEWINITIVLARTMYRQGREGSGVSHKFNSVCYTASKMNENEEEEWKKERFQAAVKYYKQIIDKIPQGASETKIKIRTELAQALFTSGNFDEAVQIYEEAFNVK</sequence>
<comment type="caution">
    <text evidence="1">The sequence shown here is derived from an EMBL/GenBank/DDBJ whole genome shotgun (WGS) entry which is preliminary data.</text>
</comment>
<name>A0A820Q471_9BILA</name>
<dbReference type="Gene3D" id="1.25.40.10">
    <property type="entry name" value="Tetratricopeptide repeat domain"/>
    <property type="match status" value="1"/>
</dbReference>
<accession>A0A820Q471</accession>
<dbReference type="EMBL" id="CAJOBB010026763">
    <property type="protein sequence ID" value="CAF4418267.1"/>
    <property type="molecule type" value="Genomic_DNA"/>
</dbReference>
<dbReference type="InterPro" id="IPR011990">
    <property type="entry name" value="TPR-like_helical_dom_sf"/>
</dbReference>
<dbReference type="Pfam" id="PF14559">
    <property type="entry name" value="TPR_19"/>
    <property type="match status" value="1"/>
</dbReference>
<dbReference type="PROSITE" id="PS50293">
    <property type="entry name" value="TPR_REGION"/>
    <property type="match status" value="1"/>
</dbReference>
<dbReference type="AlphaFoldDB" id="A0A820Q471"/>
<proteinExistence type="predicted"/>
<protein>
    <submittedName>
        <fullName evidence="1">Uncharacterized protein</fullName>
    </submittedName>
</protein>